<reference evidence="1" key="1">
    <citation type="submission" date="2014-11" db="EMBL/GenBank/DDBJ databases">
        <authorList>
            <person name="Amaro Gonzalez C."/>
        </authorList>
    </citation>
    <scope>NUCLEOTIDE SEQUENCE</scope>
</reference>
<accession>A0A0E9Q1B4</accession>
<dbReference type="PROSITE" id="PS51257">
    <property type="entry name" value="PROKAR_LIPOPROTEIN"/>
    <property type="match status" value="1"/>
</dbReference>
<dbReference type="EMBL" id="GBXM01098447">
    <property type="protein sequence ID" value="JAH10130.1"/>
    <property type="molecule type" value="Transcribed_RNA"/>
</dbReference>
<organism evidence="1">
    <name type="scientific">Anguilla anguilla</name>
    <name type="common">European freshwater eel</name>
    <name type="synonym">Muraena anguilla</name>
    <dbReference type="NCBI Taxonomy" id="7936"/>
    <lineage>
        <taxon>Eukaryota</taxon>
        <taxon>Metazoa</taxon>
        <taxon>Chordata</taxon>
        <taxon>Craniata</taxon>
        <taxon>Vertebrata</taxon>
        <taxon>Euteleostomi</taxon>
        <taxon>Actinopterygii</taxon>
        <taxon>Neopterygii</taxon>
        <taxon>Teleostei</taxon>
        <taxon>Anguilliformes</taxon>
        <taxon>Anguillidae</taxon>
        <taxon>Anguilla</taxon>
    </lineage>
</organism>
<dbReference type="AlphaFoldDB" id="A0A0E9Q1B4"/>
<reference evidence="1" key="2">
    <citation type="journal article" date="2015" name="Fish Shellfish Immunol.">
        <title>Early steps in the European eel (Anguilla anguilla)-Vibrio vulnificus interaction in the gills: Role of the RtxA13 toxin.</title>
        <authorList>
            <person name="Callol A."/>
            <person name="Pajuelo D."/>
            <person name="Ebbesson L."/>
            <person name="Teles M."/>
            <person name="MacKenzie S."/>
            <person name="Amaro C."/>
        </authorList>
    </citation>
    <scope>NUCLEOTIDE SEQUENCE</scope>
</reference>
<protein>
    <submittedName>
        <fullName evidence="1">Uncharacterized protein</fullName>
    </submittedName>
</protein>
<evidence type="ECO:0000313" key="1">
    <source>
        <dbReference type="EMBL" id="JAH10130.1"/>
    </source>
</evidence>
<proteinExistence type="predicted"/>
<name>A0A0E9Q1B4_ANGAN</name>
<sequence>MSQVAKPNSFFFFCLTFDPILPEHTVTAFQSTSSCPLSPHEQQ</sequence>